<dbReference type="EMBL" id="JACHEK010000001">
    <property type="protein sequence ID" value="MBB6142825.1"/>
    <property type="molecule type" value="Genomic_DNA"/>
</dbReference>
<dbReference type="Proteomes" id="UP000538666">
    <property type="component" value="Unassembled WGS sequence"/>
</dbReference>
<dbReference type="AlphaFoldDB" id="A0A841JQY0"/>
<keyword evidence="5" id="KW-1185">Reference proteome</keyword>
<comment type="caution">
    <text evidence="4">The sequence shown here is derived from an EMBL/GenBank/DDBJ whole genome shotgun (WGS) entry which is preliminary data.</text>
</comment>
<reference evidence="4 5" key="1">
    <citation type="submission" date="2020-08" db="EMBL/GenBank/DDBJ databases">
        <title>Genomic Encyclopedia of Type Strains, Phase IV (KMG-IV): sequencing the most valuable type-strain genomes for metagenomic binning, comparative biology and taxonomic classification.</title>
        <authorList>
            <person name="Goeker M."/>
        </authorList>
    </citation>
    <scope>NUCLEOTIDE SEQUENCE [LARGE SCALE GENOMIC DNA]</scope>
    <source>
        <strain evidence="4 5">DSM 103733</strain>
    </source>
</reference>
<dbReference type="PANTHER" id="PTHR37550:SF3">
    <property type="entry name" value="ANTITOXIN VAPB1"/>
    <property type="match status" value="1"/>
</dbReference>
<dbReference type="InterPro" id="IPR037914">
    <property type="entry name" value="SpoVT-AbrB_sf"/>
</dbReference>
<comment type="similarity">
    <text evidence="1">Belongs to the VapB family.</text>
</comment>
<dbReference type="PANTHER" id="PTHR37550">
    <property type="entry name" value="ANTITOXIN VAPB1"/>
    <property type="match status" value="1"/>
</dbReference>
<gene>
    <name evidence="4" type="ORF">HNQ77_000763</name>
</gene>
<dbReference type="GO" id="GO:0003677">
    <property type="term" value="F:DNA binding"/>
    <property type="evidence" value="ECO:0007669"/>
    <property type="project" value="UniProtKB-UniRule"/>
</dbReference>
<proteinExistence type="inferred from homology"/>
<feature type="domain" description="SpoVT-AbrB" evidence="3">
    <location>
        <begin position="5"/>
        <end position="45"/>
    </location>
</feature>
<dbReference type="InterPro" id="IPR007159">
    <property type="entry name" value="SpoVT-AbrB_dom"/>
</dbReference>
<evidence type="ECO:0000259" key="3">
    <source>
        <dbReference type="PROSITE" id="PS51740"/>
    </source>
</evidence>
<evidence type="ECO:0000313" key="4">
    <source>
        <dbReference type="EMBL" id="MBB6142825.1"/>
    </source>
</evidence>
<evidence type="ECO:0000313" key="5">
    <source>
        <dbReference type="Proteomes" id="UP000538666"/>
    </source>
</evidence>
<dbReference type="NCBIfam" id="NF040493">
    <property type="entry name" value="TA_anti_VapB"/>
    <property type="match status" value="1"/>
</dbReference>
<evidence type="ECO:0000256" key="1">
    <source>
        <dbReference type="ARBA" id="ARBA00007924"/>
    </source>
</evidence>
<accession>A0A841JQY0</accession>
<organism evidence="4 5">
    <name type="scientific">Silvibacterium bohemicum</name>
    <dbReference type="NCBI Taxonomy" id="1577686"/>
    <lineage>
        <taxon>Bacteria</taxon>
        <taxon>Pseudomonadati</taxon>
        <taxon>Acidobacteriota</taxon>
        <taxon>Terriglobia</taxon>
        <taxon>Terriglobales</taxon>
        <taxon>Acidobacteriaceae</taxon>
        <taxon>Silvibacterium</taxon>
    </lineage>
</organism>
<dbReference type="Gene3D" id="2.10.260.10">
    <property type="match status" value="1"/>
</dbReference>
<dbReference type="Pfam" id="PF04014">
    <property type="entry name" value="MazE_antitoxin"/>
    <property type="match status" value="1"/>
</dbReference>
<name>A0A841JQY0_9BACT</name>
<dbReference type="InterPro" id="IPR051734">
    <property type="entry name" value="VapB_TA_antitoxins"/>
</dbReference>
<dbReference type="OrthoDB" id="9810009at2"/>
<sequence>MTQKAKLFWSGRSQAVRLPKEFRFDGDEVRVRRHGNAVILEPIVDDWAWLQGIEGKFSDDMFEAAREQPPAEEREGLDELFSR</sequence>
<protein>
    <submittedName>
        <fullName evidence="4">Antitoxin VapB</fullName>
    </submittedName>
</protein>
<keyword evidence="2" id="KW-0238">DNA-binding</keyword>
<dbReference type="RefSeq" id="WP_050058004.1">
    <property type="nucleotide sequence ID" value="NZ_JACHEK010000001.1"/>
</dbReference>
<dbReference type="SMART" id="SM00966">
    <property type="entry name" value="SpoVT_AbrB"/>
    <property type="match status" value="1"/>
</dbReference>
<evidence type="ECO:0000256" key="2">
    <source>
        <dbReference type="PROSITE-ProRule" id="PRU01076"/>
    </source>
</evidence>
<dbReference type="PROSITE" id="PS51740">
    <property type="entry name" value="SPOVT_ABRB"/>
    <property type="match status" value="1"/>
</dbReference>
<dbReference type="InterPro" id="IPR047976">
    <property type="entry name" value="Anti_VapB2-like"/>
</dbReference>
<dbReference type="SUPFAM" id="SSF89447">
    <property type="entry name" value="AbrB/MazE/MraZ-like"/>
    <property type="match status" value="1"/>
</dbReference>